<feature type="domain" description="VWFA" evidence="3">
    <location>
        <begin position="115"/>
        <end position="287"/>
    </location>
</feature>
<dbReference type="Proteomes" id="UP000641588">
    <property type="component" value="Unassembled WGS sequence"/>
</dbReference>
<dbReference type="RefSeq" id="WP_312886610.1">
    <property type="nucleotide sequence ID" value="NZ_WHOD01000100.1"/>
</dbReference>
<evidence type="ECO:0000256" key="2">
    <source>
        <dbReference type="SAM" id="Phobius"/>
    </source>
</evidence>
<dbReference type="InterPro" id="IPR051266">
    <property type="entry name" value="CLCR"/>
</dbReference>
<feature type="region of interest" description="Disordered" evidence="1">
    <location>
        <begin position="400"/>
        <end position="434"/>
    </location>
</feature>
<feature type="compositionally biased region" description="Basic and acidic residues" evidence="1">
    <location>
        <begin position="417"/>
        <end position="428"/>
    </location>
</feature>
<dbReference type="SUPFAM" id="SSF53300">
    <property type="entry name" value="vWA-like"/>
    <property type="match status" value="1"/>
</dbReference>
<dbReference type="AlphaFoldDB" id="A0A972GUT6"/>
<feature type="transmembrane region" description="Helical" evidence="2">
    <location>
        <begin position="6"/>
        <end position="29"/>
    </location>
</feature>
<proteinExistence type="predicted"/>
<keyword evidence="2" id="KW-1133">Transmembrane helix</keyword>
<evidence type="ECO:0000313" key="5">
    <source>
        <dbReference type="Proteomes" id="UP000641588"/>
    </source>
</evidence>
<keyword evidence="5" id="KW-1185">Reference proteome</keyword>
<dbReference type="PANTHER" id="PTHR10579">
    <property type="entry name" value="CALCIUM-ACTIVATED CHLORIDE CHANNEL REGULATOR"/>
    <property type="match status" value="1"/>
</dbReference>
<dbReference type="PROSITE" id="PS50234">
    <property type="entry name" value="VWFA"/>
    <property type="match status" value="1"/>
</dbReference>
<dbReference type="Pfam" id="PF00092">
    <property type="entry name" value="VWA"/>
    <property type="match status" value="1"/>
</dbReference>
<keyword evidence="2" id="KW-0812">Transmembrane</keyword>
<feature type="transmembrane region" description="Helical" evidence="2">
    <location>
        <begin position="311"/>
        <end position="331"/>
    </location>
</feature>
<feature type="transmembrane region" description="Helical" evidence="2">
    <location>
        <begin position="41"/>
        <end position="63"/>
    </location>
</feature>
<feature type="transmembrane region" description="Helical" evidence="2">
    <location>
        <begin position="337"/>
        <end position="357"/>
    </location>
</feature>
<dbReference type="PANTHER" id="PTHR10579:SF43">
    <property type="entry name" value="ZINC FINGER (C3HC4-TYPE RING FINGER) FAMILY PROTEIN"/>
    <property type="match status" value="1"/>
</dbReference>
<evidence type="ECO:0000313" key="4">
    <source>
        <dbReference type="EMBL" id="NOU96560.1"/>
    </source>
</evidence>
<protein>
    <submittedName>
        <fullName evidence="4">VWA domain-containing protein</fullName>
    </submittedName>
</protein>
<feature type="transmembrane region" description="Helical" evidence="2">
    <location>
        <begin position="83"/>
        <end position="105"/>
    </location>
</feature>
<comment type="caution">
    <text evidence="4">The sequence shown here is derived from an EMBL/GenBank/DDBJ whole genome shotgun (WGS) entry which is preliminary data.</text>
</comment>
<sequence>MKQRKWNGLLTVWSVIGGIIGFIIGEIMLAEWEGAMHETLLMGLYFGQFALIVGLCCLLAEVISPQLNGRSWRLRYARDGWKLLVPATLLLLFAAGVLFQFIYGLQLGNRDKPQDYVLLIDMSESMKSTDPEKQSIQAAQSLIRKLDDRKRVAIYTFNEQPSQIYPLTQLKDAGTREQIAAKLSGIGAPVGRTDIGRALTEAMEHMEKERIPNRKAAVILISDGFSEVDKAKVLAPYRLQQTQVHTVGIDSTEKEGIQLLQSIAVETGGTFHDVKRVEGITSAFDQIYQNGQRWHLMNERMDTAASDGYHGLLRVMLILFIGTLLGLSLGVVFDNRYLAKSFAIGGAVAGLIAGILLETGLQGSAAPLLVRGFADIVLALVLSLSTLLVAVGDPNAGSGAGLRRGGGGGMRSQLEQGESRGRSKDGGAVRKQFR</sequence>
<keyword evidence="2" id="KW-0472">Membrane</keyword>
<feature type="compositionally biased region" description="Gly residues" evidence="1">
    <location>
        <begin position="400"/>
        <end position="410"/>
    </location>
</feature>
<dbReference type="EMBL" id="WHOD01000100">
    <property type="protein sequence ID" value="NOU96560.1"/>
    <property type="molecule type" value="Genomic_DNA"/>
</dbReference>
<accession>A0A972GUT6</accession>
<organism evidence="4 5">
    <name type="scientific">Paenibacillus foliorum</name>
    <dbReference type="NCBI Taxonomy" id="2654974"/>
    <lineage>
        <taxon>Bacteria</taxon>
        <taxon>Bacillati</taxon>
        <taxon>Bacillota</taxon>
        <taxon>Bacilli</taxon>
        <taxon>Bacillales</taxon>
        <taxon>Paenibacillaceae</taxon>
        <taxon>Paenibacillus</taxon>
    </lineage>
</organism>
<dbReference type="InterPro" id="IPR036465">
    <property type="entry name" value="vWFA_dom_sf"/>
</dbReference>
<evidence type="ECO:0000259" key="3">
    <source>
        <dbReference type="PROSITE" id="PS50234"/>
    </source>
</evidence>
<gene>
    <name evidence="4" type="ORF">GC093_25555</name>
</gene>
<evidence type="ECO:0000256" key="1">
    <source>
        <dbReference type="SAM" id="MobiDB-lite"/>
    </source>
</evidence>
<name>A0A972GUT6_9BACL</name>
<dbReference type="CDD" id="cd00198">
    <property type="entry name" value="vWFA"/>
    <property type="match status" value="1"/>
</dbReference>
<dbReference type="SMART" id="SM00327">
    <property type="entry name" value="VWA"/>
    <property type="match status" value="1"/>
</dbReference>
<dbReference type="Gene3D" id="3.40.50.410">
    <property type="entry name" value="von Willebrand factor, type A domain"/>
    <property type="match status" value="1"/>
</dbReference>
<reference evidence="4" key="1">
    <citation type="submission" date="2019-10" db="EMBL/GenBank/DDBJ databases">
        <title>Description of Paenibacillus glebae sp. nov.</title>
        <authorList>
            <person name="Carlier A."/>
            <person name="Qi S."/>
        </authorList>
    </citation>
    <scope>NUCLEOTIDE SEQUENCE</scope>
    <source>
        <strain evidence="4">LMG 31456</strain>
    </source>
</reference>
<feature type="transmembrane region" description="Helical" evidence="2">
    <location>
        <begin position="369"/>
        <end position="391"/>
    </location>
</feature>
<dbReference type="InterPro" id="IPR002035">
    <property type="entry name" value="VWF_A"/>
</dbReference>